<reference evidence="1" key="1">
    <citation type="journal article" date="2020" name="bioRxiv">
        <title>Chromosome-level reference genome of the European wasp spider Argiope bruennichi: a resource for studies on range expansion and evolutionary adaptation.</title>
        <authorList>
            <person name="Sheffer M.M."/>
            <person name="Hoppe A."/>
            <person name="Krehenwinkel H."/>
            <person name="Uhl G."/>
            <person name="Kuss A.W."/>
            <person name="Jensen L."/>
            <person name="Jensen C."/>
            <person name="Gillespie R.G."/>
            <person name="Hoff K.J."/>
            <person name="Prost S."/>
        </authorList>
    </citation>
    <scope>NUCLEOTIDE SEQUENCE</scope>
</reference>
<organism evidence="1 2">
    <name type="scientific">Argiope bruennichi</name>
    <name type="common">Wasp spider</name>
    <name type="synonym">Aranea bruennichi</name>
    <dbReference type="NCBI Taxonomy" id="94029"/>
    <lineage>
        <taxon>Eukaryota</taxon>
        <taxon>Metazoa</taxon>
        <taxon>Ecdysozoa</taxon>
        <taxon>Arthropoda</taxon>
        <taxon>Chelicerata</taxon>
        <taxon>Arachnida</taxon>
        <taxon>Araneae</taxon>
        <taxon>Araneomorphae</taxon>
        <taxon>Entelegynae</taxon>
        <taxon>Araneoidea</taxon>
        <taxon>Araneidae</taxon>
        <taxon>Argiope</taxon>
    </lineage>
</organism>
<sequence length="111" mass="13025">MPNWFCHGKSRRGSSTEPKMVSMYFNLFLSPYKFRHLDELEGRQHNEVLRPFMDVAGSEYPMIALDIGHCDGVGVREERKLVQEKRNMNFSPNVCPLMLYVDLDLNCIWLQ</sequence>
<gene>
    <name evidence="1" type="ORF">HNY73_014015</name>
</gene>
<dbReference type="EMBL" id="JABXBU010002072">
    <property type="protein sequence ID" value="KAF8777093.1"/>
    <property type="molecule type" value="Genomic_DNA"/>
</dbReference>
<protein>
    <submittedName>
        <fullName evidence="1">Uncharacterized protein</fullName>
    </submittedName>
</protein>
<name>A0A8T0EMH5_ARGBR</name>
<evidence type="ECO:0000313" key="1">
    <source>
        <dbReference type="EMBL" id="KAF8777093.1"/>
    </source>
</evidence>
<evidence type="ECO:0000313" key="2">
    <source>
        <dbReference type="Proteomes" id="UP000807504"/>
    </source>
</evidence>
<keyword evidence="2" id="KW-1185">Reference proteome</keyword>
<reference evidence="1" key="2">
    <citation type="submission" date="2020-06" db="EMBL/GenBank/DDBJ databases">
        <authorList>
            <person name="Sheffer M."/>
        </authorList>
    </citation>
    <scope>NUCLEOTIDE SEQUENCE</scope>
</reference>
<comment type="caution">
    <text evidence="1">The sequence shown here is derived from an EMBL/GenBank/DDBJ whole genome shotgun (WGS) entry which is preliminary data.</text>
</comment>
<dbReference type="Proteomes" id="UP000807504">
    <property type="component" value="Unassembled WGS sequence"/>
</dbReference>
<dbReference type="AlphaFoldDB" id="A0A8T0EMH5"/>
<proteinExistence type="predicted"/>
<accession>A0A8T0EMH5</accession>